<dbReference type="SUPFAM" id="SSF81321">
    <property type="entry name" value="Family A G protein-coupled receptor-like"/>
    <property type="match status" value="1"/>
</dbReference>
<evidence type="ECO:0000313" key="12">
    <source>
        <dbReference type="EMBL" id="CAL1540748.1"/>
    </source>
</evidence>
<comment type="subcellular location">
    <subcellularLocation>
        <location evidence="1">Cell membrane</location>
        <topology evidence="1">Multi-pass membrane protein</topology>
    </subcellularLocation>
</comment>
<dbReference type="GO" id="GO:0005886">
    <property type="term" value="C:plasma membrane"/>
    <property type="evidence" value="ECO:0007669"/>
    <property type="project" value="UniProtKB-SubCell"/>
</dbReference>
<protein>
    <recommendedName>
        <fullName evidence="11">G-protein coupled receptors family 1 profile domain-containing protein</fullName>
    </recommendedName>
</protein>
<proteinExistence type="predicted"/>
<evidence type="ECO:0000256" key="3">
    <source>
        <dbReference type="ARBA" id="ARBA00022692"/>
    </source>
</evidence>
<dbReference type="Gene3D" id="1.20.1070.10">
    <property type="entry name" value="Rhodopsin 7-helix transmembrane proteins"/>
    <property type="match status" value="1"/>
</dbReference>
<evidence type="ECO:0000256" key="6">
    <source>
        <dbReference type="ARBA" id="ARBA00023136"/>
    </source>
</evidence>
<dbReference type="AlphaFoldDB" id="A0AAV2I4B6"/>
<evidence type="ECO:0000256" key="7">
    <source>
        <dbReference type="ARBA" id="ARBA00023170"/>
    </source>
</evidence>
<feature type="transmembrane region" description="Helical" evidence="10">
    <location>
        <begin position="126"/>
        <end position="145"/>
    </location>
</feature>
<feature type="transmembrane region" description="Helical" evidence="10">
    <location>
        <begin position="183"/>
        <end position="209"/>
    </location>
</feature>
<keyword evidence="5" id="KW-0297">G-protein coupled receptor</keyword>
<dbReference type="Proteomes" id="UP001497497">
    <property type="component" value="Unassembled WGS sequence"/>
</dbReference>
<comment type="caution">
    <text evidence="12">The sequence shown here is derived from an EMBL/GenBank/DDBJ whole genome shotgun (WGS) entry which is preliminary data.</text>
</comment>
<dbReference type="EMBL" id="CAXITT010000398">
    <property type="protein sequence ID" value="CAL1540748.1"/>
    <property type="molecule type" value="Genomic_DNA"/>
</dbReference>
<accession>A0AAV2I4B6</accession>
<gene>
    <name evidence="12" type="ORF">GSLYS_00014397001</name>
</gene>
<keyword evidence="4 10" id="KW-1133">Transmembrane helix</keyword>
<evidence type="ECO:0000259" key="11">
    <source>
        <dbReference type="PROSITE" id="PS50262"/>
    </source>
</evidence>
<reference evidence="12 13" key="1">
    <citation type="submission" date="2024-04" db="EMBL/GenBank/DDBJ databases">
        <authorList>
            <consortium name="Genoscope - CEA"/>
            <person name="William W."/>
        </authorList>
    </citation>
    <scope>NUCLEOTIDE SEQUENCE [LARGE SCALE GENOMIC DNA]</scope>
</reference>
<dbReference type="PANTHER" id="PTHR24246:SF27">
    <property type="entry name" value="ADENOSINE RECEPTOR, ISOFORM A"/>
    <property type="match status" value="1"/>
</dbReference>
<feature type="transmembrane region" description="Helical" evidence="10">
    <location>
        <begin position="230"/>
        <end position="251"/>
    </location>
</feature>
<dbReference type="PROSITE" id="PS50262">
    <property type="entry name" value="G_PROTEIN_RECEP_F1_2"/>
    <property type="match status" value="1"/>
</dbReference>
<evidence type="ECO:0000256" key="10">
    <source>
        <dbReference type="SAM" id="Phobius"/>
    </source>
</evidence>
<evidence type="ECO:0000313" key="13">
    <source>
        <dbReference type="Proteomes" id="UP001497497"/>
    </source>
</evidence>
<evidence type="ECO:0000256" key="4">
    <source>
        <dbReference type="ARBA" id="ARBA00022989"/>
    </source>
</evidence>
<dbReference type="Pfam" id="PF10324">
    <property type="entry name" value="7TM_GPCR_Srw"/>
    <property type="match status" value="1"/>
</dbReference>
<dbReference type="PANTHER" id="PTHR24246">
    <property type="entry name" value="OLFACTORY RECEPTOR AND ADENOSINE RECEPTOR"/>
    <property type="match status" value="1"/>
</dbReference>
<evidence type="ECO:0000256" key="8">
    <source>
        <dbReference type="ARBA" id="ARBA00023180"/>
    </source>
</evidence>
<feature type="domain" description="G-protein coupled receptors family 1 profile" evidence="11">
    <location>
        <begin position="15"/>
        <end position="290"/>
    </location>
</feature>
<keyword evidence="7" id="KW-0675">Receptor</keyword>
<sequence>MFGVAPAISLFGVLGNIFSIVVLARQGLRRCSNILLVSLAFCDITFLVSFNGVPKIIYEAVWNHEYVGYSLLETDILFVAFSAFMFLDYSFGLMGLTLPMLITVERLVVIFFPLNFRRIITPARTWAAVAGLALYWISIFLYSSFWQEIRYEFDTTKNVSIGIIRKSAFFEQHLDVVAAFEDLLIYTSMIIPPVFTVVGCVVISVKIKMTSLKRQKMTTKLKTGSRTTRTLLAVCAVYCVTAAVVSLPLYIPQYASYSLTDESPSNIGKIFYQLVNTVGCINSSSNFVVYVALNKNFRATYVEIFRCRKKQKK</sequence>
<evidence type="ECO:0000256" key="1">
    <source>
        <dbReference type="ARBA" id="ARBA00004651"/>
    </source>
</evidence>
<feature type="transmembrane region" description="Helical" evidence="10">
    <location>
        <begin position="271"/>
        <end position="293"/>
    </location>
</feature>
<organism evidence="12 13">
    <name type="scientific">Lymnaea stagnalis</name>
    <name type="common">Great pond snail</name>
    <name type="synonym">Helix stagnalis</name>
    <dbReference type="NCBI Taxonomy" id="6523"/>
    <lineage>
        <taxon>Eukaryota</taxon>
        <taxon>Metazoa</taxon>
        <taxon>Spiralia</taxon>
        <taxon>Lophotrochozoa</taxon>
        <taxon>Mollusca</taxon>
        <taxon>Gastropoda</taxon>
        <taxon>Heterobranchia</taxon>
        <taxon>Euthyneura</taxon>
        <taxon>Panpulmonata</taxon>
        <taxon>Hygrophila</taxon>
        <taxon>Lymnaeoidea</taxon>
        <taxon>Lymnaeidae</taxon>
        <taxon>Lymnaea</taxon>
    </lineage>
</organism>
<keyword evidence="9" id="KW-0807">Transducer</keyword>
<dbReference type="GO" id="GO:0008528">
    <property type="term" value="F:G protein-coupled peptide receptor activity"/>
    <property type="evidence" value="ECO:0007669"/>
    <property type="project" value="InterPro"/>
</dbReference>
<dbReference type="InterPro" id="IPR019427">
    <property type="entry name" value="7TM_GPCR_serpentine_rcpt_Srw"/>
</dbReference>
<keyword evidence="3 10" id="KW-0812">Transmembrane</keyword>
<keyword evidence="8" id="KW-0325">Glycoprotein</keyword>
<name>A0AAV2I4B6_LYMST</name>
<dbReference type="InterPro" id="IPR017452">
    <property type="entry name" value="GPCR_Rhodpsn_7TM"/>
</dbReference>
<feature type="transmembrane region" description="Helical" evidence="10">
    <location>
        <begin position="34"/>
        <end position="54"/>
    </location>
</feature>
<evidence type="ECO:0000256" key="5">
    <source>
        <dbReference type="ARBA" id="ARBA00023040"/>
    </source>
</evidence>
<keyword evidence="6 10" id="KW-0472">Membrane</keyword>
<evidence type="ECO:0000256" key="9">
    <source>
        <dbReference type="ARBA" id="ARBA00023224"/>
    </source>
</evidence>
<evidence type="ECO:0000256" key="2">
    <source>
        <dbReference type="ARBA" id="ARBA00022475"/>
    </source>
</evidence>
<keyword evidence="13" id="KW-1185">Reference proteome</keyword>
<feature type="transmembrane region" description="Helical" evidence="10">
    <location>
        <begin position="93"/>
        <end position="114"/>
    </location>
</feature>
<keyword evidence="2" id="KW-1003">Cell membrane</keyword>